<proteinExistence type="predicted"/>
<organism evidence="1 2">
    <name type="scientific">Desulfomonile tiedjei</name>
    <dbReference type="NCBI Taxonomy" id="2358"/>
    <lineage>
        <taxon>Bacteria</taxon>
        <taxon>Pseudomonadati</taxon>
        <taxon>Thermodesulfobacteriota</taxon>
        <taxon>Desulfomonilia</taxon>
        <taxon>Desulfomonilales</taxon>
        <taxon>Desulfomonilaceae</taxon>
        <taxon>Desulfomonile</taxon>
    </lineage>
</organism>
<evidence type="ECO:0000313" key="2">
    <source>
        <dbReference type="Proteomes" id="UP000807825"/>
    </source>
</evidence>
<accession>A0A9D6Z3C7</accession>
<gene>
    <name evidence="1" type="ORF">HY912_08285</name>
</gene>
<name>A0A9D6Z3C7_9BACT</name>
<dbReference type="AlphaFoldDB" id="A0A9D6Z3C7"/>
<protein>
    <submittedName>
        <fullName evidence="1">Uncharacterized protein</fullName>
    </submittedName>
</protein>
<sequence>MKNKVKARGTVEFQRAIGYLEKTLERLKTGTEVCTGPIPYLSFLEGSRSLPA</sequence>
<dbReference type="Proteomes" id="UP000807825">
    <property type="component" value="Unassembled WGS sequence"/>
</dbReference>
<dbReference type="EMBL" id="JACRDE010000224">
    <property type="protein sequence ID" value="MBI5249477.1"/>
    <property type="molecule type" value="Genomic_DNA"/>
</dbReference>
<reference evidence="1" key="1">
    <citation type="submission" date="2020-07" db="EMBL/GenBank/DDBJ databases">
        <title>Huge and variable diversity of episymbiotic CPR bacteria and DPANN archaea in groundwater ecosystems.</title>
        <authorList>
            <person name="He C.Y."/>
            <person name="Keren R."/>
            <person name="Whittaker M."/>
            <person name="Farag I.F."/>
            <person name="Doudna J."/>
            <person name="Cate J.H.D."/>
            <person name="Banfield J.F."/>
        </authorList>
    </citation>
    <scope>NUCLEOTIDE SEQUENCE</scope>
    <source>
        <strain evidence="1">NC_groundwater_1664_Pr3_B-0.1um_52_9</strain>
    </source>
</reference>
<evidence type="ECO:0000313" key="1">
    <source>
        <dbReference type="EMBL" id="MBI5249477.1"/>
    </source>
</evidence>
<comment type="caution">
    <text evidence="1">The sequence shown here is derived from an EMBL/GenBank/DDBJ whole genome shotgun (WGS) entry which is preliminary data.</text>
</comment>